<dbReference type="GO" id="GO:0051082">
    <property type="term" value="F:unfolded protein binding"/>
    <property type="evidence" value="ECO:0007669"/>
    <property type="project" value="InterPro"/>
</dbReference>
<dbReference type="SUPFAM" id="SSF54211">
    <property type="entry name" value="Ribosomal protein S5 domain 2-like"/>
    <property type="match status" value="1"/>
</dbReference>
<evidence type="ECO:0000256" key="6">
    <source>
        <dbReference type="SAM" id="MobiDB-lite"/>
    </source>
</evidence>
<feature type="binding site" evidence="5">
    <location>
        <position position="227"/>
    </location>
    <ligand>
        <name>ATP</name>
        <dbReference type="ChEBI" id="CHEBI:30616"/>
    </ligand>
</feature>
<dbReference type="GO" id="GO:0016887">
    <property type="term" value="F:ATP hydrolysis activity"/>
    <property type="evidence" value="ECO:0007669"/>
    <property type="project" value="InterPro"/>
</dbReference>
<dbReference type="OrthoDB" id="28737at2759"/>
<dbReference type="VEuPathDB" id="FungiDB:A1Q1_01278"/>
<dbReference type="SUPFAM" id="SSF55874">
    <property type="entry name" value="ATPase domain of HSP90 chaperone/DNA topoisomerase II/histidine kinase"/>
    <property type="match status" value="1"/>
</dbReference>
<feature type="binding site" evidence="5">
    <location>
        <position position="139"/>
    </location>
    <ligand>
        <name>ATP</name>
        <dbReference type="ChEBI" id="CHEBI:30616"/>
    </ligand>
</feature>
<feature type="binding site" evidence="5">
    <location>
        <begin position="168"/>
        <end position="173"/>
    </location>
    <ligand>
        <name>ATP</name>
        <dbReference type="ChEBI" id="CHEBI:30616"/>
    </ligand>
</feature>
<dbReference type="Gene3D" id="3.30.565.10">
    <property type="entry name" value="Histidine kinase-like ATPase, C-terminal domain"/>
    <property type="match status" value="1"/>
</dbReference>
<gene>
    <name evidence="8" type="ORF">A1Q1_01278</name>
</gene>
<dbReference type="InterPro" id="IPR001404">
    <property type="entry name" value="Hsp90_fam"/>
</dbReference>
<feature type="binding site" evidence="5">
    <location>
        <position position="81"/>
    </location>
    <ligand>
        <name>ATP</name>
        <dbReference type="ChEBI" id="CHEBI:30616"/>
    </ligand>
</feature>
<evidence type="ECO:0000256" key="4">
    <source>
        <dbReference type="ARBA" id="ARBA00023186"/>
    </source>
</evidence>
<feature type="binding site" evidence="5">
    <location>
        <position position="403"/>
    </location>
    <ligand>
        <name>ATP</name>
        <dbReference type="ChEBI" id="CHEBI:30616"/>
    </ligand>
</feature>
<dbReference type="GO" id="GO:0140662">
    <property type="term" value="F:ATP-dependent protein folding chaperone"/>
    <property type="evidence" value="ECO:0007669"/>
    <property type="project" value="InterPro"/>
</dbReference>
<accession>J5QX75</accession>
<dbReference type="InterPro" id="IPR037196">
    <property type="entry name" value="HSP90_C"/>
</dbReference>
<feature type="signal peptide" evidence="7">
    <location>
        <begin position="1"/>
        <end position="23"/>
    </location>
</feature>
<dbReference type="Gene3D" id="3.40.50.11260">
    <property type="match status" value="1"/>
</dbReference>
<comment type="caution">
    <text evidence="8">The sequence shown here is derived from an EMBL/GenBank/DDBJ whole genome shotgun (WGS) entry which is preliminary data.</text>
</comment>
<keyword evidence="3 5" id="KW-0067">ATP-binding</keyword>
<dbReference type="GO" id="GO:0005524">
    <property type="term" value="F:ATP binding"/>
    <property type="evidence" value="ECO:0007669"/>
    <property type="project" value="UniProtKB-KW"/>
</dbReference>
<evidence type="ECO:0000256" key="7">
    <source>
        <dbReference type="SAM" id="SignalP"/>
    </source>
</evidence>
<evidence type="ECO:0000313" key="8">
    <source>
        <dbReference type="EMBL" id="EJT49563.1"/>
    </source>
</evidence>
<dbReference type="GeneID" id="25984792"/>
<sequence length="763" mass="85297">MRLVRLLIAAAVLGSHAIASVAADESAVADAASASAADTPVSNSDGVETFHYESDIARLRSLVIHSLYTQKEVFLRELLSNANDALEKLRITALTEPDVMSSGEGNVTIKVDLDEGGKTGTLTIRDTGIGMTKSELSKNLGTIARSGTNEFLKLAEESKGSEGNLIGQFGLGFYSAFLVSPEVKVSSLPPATKENPHPVQHTFVSSATGDTFEVYPDPRGNTLGRGTEIVLTIGEEDKKFLSMKYLRSLVDKHSLFSTPFPIYLYERQRPKNAVGEEAEKPEFLWVQVNDKEPIWTRDPKTVPEKDYIDFFKAINEDKTVNPLGWSHFSGDTASGISYKALMYIPDSLPKDWWTQIRNGINNVRLMVKRVFITDDLGQQFMPRWLSFVKITVDADDLPLNVSRENLQNTRFLSQLQRILVRKALDLFTRIAEEEPEKFKTVTRLYGNALRIGMIEADKGKHKIAKLLRFQSTKGDDVSFEQYVENRKEGQKQIYYMAGVGEKIDDLKKSPFVEKLIARGYEVLLLNQAADEPMMEALSSFAGMKAQDVAKKGLEYGDEELDKAEAAELVAAKEEFEPLTDWLKEHFKGQIAEVVITNRLVTSPCTIVVDSIGWSANMQRVMQQKAEAEGDPMFEMLKNLPKTMEINPKAPLIRGLLARVQAEPEDPELLETARVLVDTTLVRSGFDVPDTVSFFERVEALLRRSIAVDAAAKTPEDVKPAPPVAAEALEEESVEDEIPDEDIGQDDEELEWEQFKKQYFHDEL</sequence>
<dbReference type="AlphaFoldDB" id="J5QX75"/>
<dbReference type="NCBIfam" id="NF003555">
    <property type="entry name" value="PRK05218.1"/>
    <property type="match status" value="1"/>
</dbReference>
<comment type="similarity">
    <text evidence="1">Belongs to the heat shock protein 90 family.</text>
</comment>
<dbReference type="PIRSF" id="PIRSF002583">
    <property type="entry name" value="Hsp90"/>
    <property type="match status" value="1"/>
</dbReference>
<dbReference type="Pfam" id="PF13589">
    <property type="entry name" value="HATPase_c_3"/>
    <property type="match status" value="1"/>
</dbReference>
<dbReference type="InterPro" id="IPR019805">
    <property type="entry name" value="Heat_shock_protein_90_CS"/>
</dbReference>
<feature type="binding site" evidence="5">
    <location>
        <begin position="146"/>
        <end position="147"/>
    </location>
    <ligand>
        <name>ATP</name>
        <dbReference type="ChEBI" id="CHEBI:30616"/>
    </ligand>
</feature>
<dbReference type="Proteomes" id="UP000002748">
    <property type="component" value="Unassembled WGS sequence"/>
</dbReference>
<dbReference type="Pfam" id="PF00183">
    <property type="entry name" value="HSP90"/>
    <property type="match status" value="1"/>
</dbReference>
<dbReference type="InterPro" id="IPR036890">
    <property type="entry name" value="HATPase_C_sf"/>
</dbReference>
<dbReference type="HAMAP" id="MF_00505">
    <property type="entry name" value="HSP90"/>
    <property type="match status" value="1"/>
</dbReference>
<keyword evidence="2 5" id="KW-0547">Nucleotide-binding</keyword>
<dbReference type="PANTHER" id="PTHR11528">
    <property type="entry name" value="HEAT SHOCK PROTEIN 90 FAMILY MEMBER"/>
    <property type="match status" value="1"/>
</dbReference>
<organism evidence="8 9">
    <name type="scientific">Trichosporon asahii var. asahii (strain ATCC 90039 / CBS 2479 / JCM 2466 / KCTC 7840 / NBRC 103889/ NCYC 2677 / UAMH 7654)</name>
    <name type="common">Yeast</name>
    <dbReference type="NCBI Taxonomy" id="1186058"/>
    <lineage>
        <taxon>Eukaryota</taxon>
        <taxon>Fungi</taxon>
        <taxon>Dikarya</taxon>
        <taxon>Basidiomycota</taxon>
        <taxon>Agaricomycotina</taxon>
        <taxon>Tremellomycetes</taxon>
        <taxon>Trichosporonales</taxon>
        <taxon>Trichosporonaceae</taxon>
        <taxon>Trichosporon</taxon>
    </lineage>
</organism>
<evidence type="ECO:0000256" key="5">
    <source>
        <dbReference type="PIRSR" id="PIRSR002583-1"/>
    </source>
</evidence>
<feature type="binding site" evidence="5">
    <location>
        <position position="77"/>
    </location>
    <ligand>
        <name>ATP</name>
        <dbReference type="ChEBI" id="CHEBI:30616"/>
    </ligand>
</feature>
<feature type="binding site" evidence="5">
    <location>
        <position position="131"/>
    </location>
    <ligand>
        <name>ATP</name>
        <dbReference type="ChEBI" id="CHEBI:30616"/>
    </ligand>
</feature>
<dbReference type="SUPFAM" id="SSF110942">
    <property type="entry name" value="HSP90 C-terminal domain"/>
    <property type="match status" value="1"/>
</dbReference>
<feature type="region of interest" description="Disordered" evidence="6">
    <location>
        <begin position="712"/>
        <end position="747"/>
    </location>
</feature>
<reference evidence="8 9" key="1">
    <citation type="journal article" date="2012" name="Eukaryot. Cell">
        <title>Draft genome sequence of CBS 2479, the standard type strain of Trichosporon asahii.</title>
        <authorList>
            <person name="Yang R.Y."/>
            <person name="Li H.T."/>
            <person name="Zhu H."/>
            <person name="Zhou G.P."/>
            <person name="Wang M."/>
            <person name="Wang L."/>
        </authorList>
    </citation>
    <scope>NUCLEOTIDE SEQUENCE [LARGE SCALE GENOMIC DNA]</scope>
    <source>
        <strain evidence="9">ATCC 90039 / CBS 2479 / JCM 2466 / KCTC 7840 / NCYC 2677 / UAMH 7654</strain>
    </source>
</reference>
<proteinExistence type="inferred from homology"/>
<dbReference type="InterPro" id="IPR020575">
    <property type="entry name" value="Hsp90_N"/>
</dbReference>
<name>J5QX75_TRIAS</name>
<evidence type="ECO:0000256" key="1">
    <source>
        <dbReference type="ARBA" id="ARBA00008239"/>
    </source>
</evidence>
<evidence type="ECO:0000256" key="3">
    <source>
        <dbReference type="ARBA" id="ARBA00022840"/>
    </source>
</evidence>
<keyword evidence="4" id="KW-0143">Chaperone</keyword>
<feature type="chain" id="PRO_5003784796" evidence="7">
    <location>
        <begin position="24"/>
        <end position="763"/>
    </location>
</feature>
<dbReference type="PROSITE" id="PS00298">
    <property type="entry name" value="HSP90"/>
    <property type="match status" value="1"/>
</dbReference>
<dbReference type="PRINTS" id="PR00775">
    <property type="entry name" value="HEATSHOCK90"/>
</dbReference>
<dbReference type="Gene3D" id="3.30.230.80">
    <property type="match status" value="1"/>
</dbReference>
<keyword evidence="7" id="KW-0732">Signal</keyword>
<feature type="binding site" evidence="5">
    <location>
        <position position="126"/>
    </location>
    <ligand>
        <name>ATP</name>
        <dbReference type="ChEBI" id="CHEBI:30616"/>
    </ligand>
</feature>
<dbReference type="HOGENOM" id="CLU_006684_1_3_1"/>
<protein>
    <submittedName>
        <fullName evidence="8">Cation-transporting ATPase</fullName>
    </submittedName>
</protein>
<dbReference type="RefSeq" id="XP_014179826.1">
    <property type="nucleotide sequence ID" value="XM_014324351.1"/>
</dbReference>
<dbReference type="Gene3D" id="1.20.120.790">
    <property type="entry name" value="Heat shock protein 90, C-terminal domain"/>
    <property type="match status" value="1"/>
</dbReference>
<dbReference type="CDD" id="cd16927">
    <property type="entry name" value="HATPase_Hsp90-like"/>
    <property type="match status" value="1"/>
</dbReference>
<evidence type="ECO:0000256" key="2">
    <source>
        <dbReference type="ARBA" id="ARBA00022741"/>
    </source>
</evidence>
<feature type="compositionally biased region" description="Acidic residues" evidence="6">
    <location>
        <begin position="727"/>
        <end position="747"/>
    </location>
</feature>
<evidence type="ECO:0000313" key="9">
    <source>
        <dbReference type="Proteomes" id="UP000002748"/>
    </source>
</evidence>
<dbReference type="KEGG" id="tasa:A1Q1_01278"/>
<dbReference type="EMBL" id="ALBS01000167">
    <property type="protein sequence ID" value="EJT49563.1"/>
    <property type="molecule type" value="Genomic_DNA"/>
</dbReference>
<dbReference type="InterPro" id="IPR020568">
    <property type="entry name" value="Ribosomal_Su5_D2-typ_SF"/>
</dbReference>